<accession>A0ABR4TNE5</accession>
<dbReference type="EMBL" id="AUNC01000018">
    <property type="protein sequence ID" value="KEO56897.1"/>
    <property type="molecule type" value="Genomic_DNA"/>
</dbReference>
<comment type="caution">
    <text evidence="1">The sequence shown here is derived from an EMBL/GenBank/DDBJ whole genome shotgun (WGS) entry which is preliminary data.</text>
</comment>
<evidence type="ECO:0000313" key="2">
    <source>
        <dbReference type="Proteomes" id="UP000027463"/>
    </source>
</evidence>
<protein>
    <recommendedName>
        <fullName evidence="3">Transposase DDE domain-containing protein</fullName>
    </recommendedName>
</protein>
<dbReference type="Proteomes" id="UP000027463">
    <property type="component" value="Unassembled WGS sequence"/>
</dbReference>
<name>A0ABR4TNE5_9PROT</name>
<keyword evidence="2" id="KW-1185">Reference proteome</keyword>
<evidence type="ECO:0008006" key="3">
    <source>
        <dbReference type="Google" id="ProtNLM"/>
    </source>
</evidence>
<gene>
    <name evidence="1" type="ORF">SMB34_18005</name>
</gene>
<evidence type="ECO:0000313" key="1">
    <source>
        <dbReference type="EMBL" id="KEO56897.1"/>
    </source>
</evidence>
<reference evidence="1 2" key="1">
    <citation type="submission" date="2013-07" db="EMBL/GenBank/DDBJ databases">
        <title>Thalassospira permensis NBRC 106175 Genome Sequencing.</title>
        <authorList>
            <person name="Lai Q."/>
            <person name="Shao Z."/>
        </authorList>
    </citation>
    <scope>NUCLEOTIDE SEQUENCE [LARGE SCALE GENOMIC DNA]</scope>
    <source>
        <strain evidence="1 2">NBRC 106175</strain>
    </source>
</reference>
<proteinExistence type="predicted"/>
<organism evidence="1 2">
    <name type="scientific">Thalassospira permensis NBRC 106175</name>
    <dbReference type="NCBI Taxonomy" id="1353532"/>
    <lineage>
        <taxon>Bacteria</taxon>
        <taxon>Pseudomonadati</taxon>
        <taxon>Pseudomonadota</taxon>
        <taxon>Alphaproteobacteria</taxon>
        <taxon>Rhodospirillales</taxon>
        <taxon>Thalassospiraceae</taxon>
        <taxon>Thalassospira</taxon>
    </lineage>
</organism>
<sequence length="76" mass="8276">MASDLALTLVKNFKAIPVSAKTFQQNFTANHAVKEGVHSLCVDHAISWRWAVPHSLSNLALLIAFGKVLKGLPTHN</sequence>